<keyword evidence="3 14" id="KW-0645">Protease</keyword>
<keyword evidence="6 14" id="KW-0732">Signal</keyword>
<dbReference type="PANTHER" id="PTHR37016:SF3">
    <property type="entry name" value="NEUTRAL PROTEASE 2-RELATED"/>
    <property type="match status" value="1"/>
</dbReference>
<dbReference type="InterPro" id="IPR001384">
    <property type="entry name" value="Peptidase_M35"/>
</dbReference>
<evidence type="ECO:0000256" key="8">
    <source>
        <dbReference type="ARBA" id="ARBA00022833"/>
    </source>
</evidence>
<dbReference type="PRINTS" id="PR00768">
    <property type="entry name" value="DEUTEROLYSIN"/>
</dbReference>
<keyword evidence="16" id="KW-1185">Reference proteome</keyword>
<organism evidence="15 16">
    <name type="scientific">Collybia nuda</name>
    <dbReference type="NCBI Taxonomy" id="64659"/>
    <lineage>
        <taxon>Eukaryota</taxon>
        <taxon>Fungi</taxon>
        <taxon>Dikarya</taxon>
        <taxon>Basidiomycota</taxon>
        <taxon>Agaricomycotina</taxon>
        <taxon>Agaricomycetes</taxon>
        <taxon>Agaricomycetidae</taxon>
        <taxon>Agaricales</taxon>
        <taxon>Tricholomatineae</taxon>
        <taxon>Clitocybaceae</taxon>
        <taxon>Collybia</taxon>
    </lineage>
</organism>
<evidence type="ECO:0000256" key="12">
    <source>
        <dbReference type="PIRSR" id="PIRSR601384-2"/>
    </source>
</evidence>
<keyword evidence="5 12" id="KW-0479">Metal-binding</keyword>
<dbReference type="InterPro" id="IPR024079">
    <property type="entry name" value="MetalloPept_cat_dom_sf"/>
</dbReference>
<evidence type="ECO:0000313" key="15">
    <source>
        <dbReference type="EMBL" id="KAF9459145.1"/>
    </source>
</evidence>
<dbReference type="EMBL" id="MU150322">
    <property type="protein sequence ID" value="KAF9459145.1"/>
    <property type="molecule type" value="Genomic_DNA"/>
</dbReference>
<keyword evidence="7 14" id="KW-0378">Hydrolase</keyword>
<evidence type="ECO:0000256" key="1">
    <source>
        <dbReference type="ARBA" id="ARBA00001187"/>
    </source>
</evidence>
<feature type="signal peptide" evidence="14">
    <location>
        <begin position="1"/>
        <end position="17"/>
    </location>
</feature>
<dbReference type="GO" id="GO:0006508">
    <property type="term" value="P:proteolysis"/>
    <property type="evidence" value="ECO:0007669"/>
    <property type="project" value="UniProtKB-KW"/>
</dbReference>
<dbReference type="GO" id="GO:0005576">
    <property type="term" value="C:extracellular region"/>
    <property type="evidence" value="ECO:0007669"/>
    <property type="project" value="UniProtKB-SubCell"/>
</dbReference>
<dbReference type="InterPro" id="IPR050414">
    <property type="entry name" value="Fungal_M35_metalloproteases"/>
</dbReference>
<evidence type="ECO:0000256" key="14">
    <source>
        <dbReference type="RuleBase" id="RU361126"/>
    </source>
</evidence>
<feature type="active site" evidence="11">
    <location>
        <position position="312"/>
    </location>
</feature>
<comment type="subcellular location">
    <subcellularLocation>
        <location evidence="14">Secreted</location>
    </subcellularLocation>
</comment>
<proteinExistence type="inferred from homology"/>
<dbReference type="Gene3D" id="2.60.40.2970">
    <property type="match status" value="1"/>
</dbReference>
<feature type="binding site" evidence="12">
    <location>
        <position position="315"/>
    </location>
    <ligand>
        <name>Zn(2+)</name>
        <dbReference type="ChEBI" id="CHEBI:29105"/>
        <note>catalytic</note>
    </ligand>
</feature>
<evidence type="ECO:0000313" key="16">
    <source>
        <dbReference type="Proteomes" id="UP000807353"/>
    </source>
</evidence>
<comment type="similarity">
    <text evidence="2 14">Belongs to the peptidase M35 family.</text>
</comment>
<dbReference type="GO" id="GO:0004222">
    <property type="term" value="F:metalloendopeptidase activity"/>
    <property type="evidence" value="ECO:0007669"/>
    <property type="project" value="InterPro"/>
</dbReference>
<evidence type="ECO:0000256" key="7">
    <source>
        <dbReference type="ARBA" id="ARBA00022801"/>
    </source>
</evidence>
<evidence type="ECO:0000256" key="11">
    <source>
        <dbReference type="PIRSR" id="PIRSR601384-1"/>
    </source>
</evidence>
<dbReference type="EC" id="3.4.24.39" evidence="14"/>
<dbReference type="Gene3D" id="3.40.390.10">
    <property type="entry name" value="Collagenase (Catalytic Domain)"/>
    <property type="match status" value="1"/>
</dbReference>
<protein>
    <recommendedName>
        <fullName evidence="14">Neutral protease 2</fullName>
        <ecNumber evidence="14">3.4.24.39</ecNumber>
    </recommendedName>
    <alternativeName>
        <fullName evidence="14">Deuterolysin</fullName>
    </alternativeName>
</protein>
<keyword evidence="9 14" id="KW-0482">Metalloprotease</keyword>
<evidence type="ECO:0000256" key="3">
    <source>
        <dbReference type="ARBA" id="ARBA00022670"/>
    </source>
</evidence>
<keyword evidence="8 12" id="KW-0862">Zinc</keyword>
<comment type="caution">
    <text evidence="15">The sequence shown here is derived from an EMBL/GenBank/DDBJ whole genome shotgun (WGS) entry which is preliminary data.</text>
</comment>
<gene>
    <name evidence="15" type="ORF">BDZ94DRAFT_1055542</name>
</gene>
<feature type="disulfide bond" evidence="13">
    <location>
        <begin position="189"/>
        <end position="256"/>
    </location>
</feature>
<dbReference type="Proteomes" id="UP000807353">
    <property type="component" value="Unassembled WGS sequence"/>
</dbReference>
<dbReference type="SUPFAM" id="SSF55486">
    <property type="entry name" value="Metalloproteases ('zincins'), catalytic domain"/>
    <property type="match status" value="1"/>
</dbReference>
<dbReference type="CDD" id="cd11008">
    <property type="entry name" value="M35_deuterolysin_like"/>
    <property type="match status" value="1"/>
</dbReference>
<evidence type="ECO:0000256" key="9">
    <source>
        <dbReference type="ARBA" id="ARBA00023049"/>
    </source>
</evidence>
<evidence type="ECO:0000256" key="13">
    <source>
        <dbReference type="PIRSR" id="PIRSR601384-3"/>
    </source>
</evidence>
<name>A0A9P6CEG6_9AGAR</name>
<comment type="function">
    <text evidence="14">Secreted metalloproteinase that allows assimilation of proteinaceous substrates. Shows high activities on basic nuclear substrates such as histone and protamine.</text>
</comment>
<feature type="disulfide bond" evidence="13">
    <location>
        <begin position="263"/>
        <end position="281"/>
    </location>
</feature>
<accession>A0A9P6CEG6</accession>
<keyword evidence="4 14" id="KW-0165">Cleavage on pair of basic residues</keyword>
<dbReference type="OrthoDB" id="412874at2759"/>
<keyword evidence="10" id="KW-0865">Zymogen</keyword>
<sequence length="358" mass="37719">MFFSSFIALALASTALGNPLKRFDGITVEVSGPSGSVSSIDNLKFTAKVTNTGSEAVKILKYATILDDKLPTRSFTVTKDGTTVPFTGVKLSVSLNDLDDTAFAVIPAGQTITVNHDVASLFDFASAGTGTYSFEPITNFKILEAADKNFEATNFAKIQSPTSKVTVNVTGDVAKRELAELNKRATNICTDSSRKSFISSSYTEGKALASGGASYINTNGANTLYKAYWGNTATSRVVSVLNAVASENSSSRTLSCVDSFGVCTGGVIAYTVISTTNIYYCSIFFNEVPSTSLCSGTSVASRNVRGGTTLHELTHAVAGTDDVTYGCAADQALSDAQSVINADNYNCFTTQVYANTRC</sequence>
<dbReference type="PANTHER" id="PTHR37016">
    <property type="match status" value="1"/>
</dbReference>
<evidence type="ECO:0000256" key="5">
    <source>
        <dbReference type="ARBA" id="ARBA00022723"/>
    </source>
</evidence>
<feature type="chain" id="PRO_5040527877" description="Neutral protease 2" evidence="14">
    <location>
        <begin position="18"/>
        <end position="358"/>
    </location>
</feature>
<comment type="cofactor">
    <cofactor evidence="12 14">
        <name>Zn(2+)</name>
        <dbReference type="ChEBI" id="CHEBI:29105"/>
    </cofactor>
    <text evidence="12 14">Binds 1 zinc ion per subunit.</text>
</comment>
<dbReference type="GO" id="GO:0046872">
    <property type="term" value="F:metal ion binding"/>
    <property type="evidence" value="ECO:0007669"/>
    <property type="project" value="UniProtKB-KW"/>
</dbReference>
<evidence type="ECO:0000256" key="10">
    <source>
        <dbReference type="ARBA" id="ARBA00023145"/>
    </source>
</evidence>
<comment type="catalytic activity">
    <reaction evidence="1 14">
        <text>Preferential cleavage of bonds with hydrophobic residues in P1'. Also 3-Asn-|-Gln-4 and 8-Gly-|-Ser-9 bonds in insulin B chain.</text>
        <dbReference type="EC" id="3.4.24.39"/>
    </reaction>
</comment>
<feature type="binding site" evidence="12">
    <location>
        <position position="311"/>
    </location>
    <ligand>
        <name>Zn(2+)</name>
        <dbReference type="ChEBI" id="CHEBI:29105"/>
        <note>catalytic</note>
    </ligand>
</feature>
<keyword evidence="14" id="KW-0964">Secreted</keyword>
<evidence type="ECO:0000256" key="6">
    <source>
        <dbReference type="ARBA" id="ARBA00022729"/>
    </source>
</evidence>
<evidence type="ECO:0000256" key="2">
    <source>
        <dbReference type="ARBA" id="ARBA00010279"/>
    </source>
</evidence>
<feature type="binding site" evidence="12">
    <location>
        <position position="322"/>
    </location>
    <ligand>
        <name>Zn(2+)</name>
        <dbReference type="ChEBI" id="CHEBI:29105"/>
        <note>catalytic</note>
    </ligand>
</feature>
<dbReference type="Pfam" id="PF02102">
    <property type="entry name" value="Peptidase_M35"/>
    <property type="match status" value="1"/>
</dbReference>
<reference evidence="15" key="1">
    <citation type="submission" date="2020-11" db="EMBL/GenBank/DDBJ databases">
        <authorList>
            <consortium name="DOE Joint Genome Institute"/>
            <person name="Ahrendt S."/>
            <person name="Riley R."/>
            <person name="Andreopoulos W."/>
            <person name="Labutti K."/>
            <person name="Pangilinan J."/>
            <person name="Ruiz-Duenas F.J."/>
            <person name="Barrasa J.M."/>
            <person name="Sanchez-Garcia M."/>
            <person name="Camarero S."/>
            <person name="Miyauchi S."/>
            <person name="Serrano A."/>
            <person name="Linde D."/>
            <person name="Babiker R."/>
            <person name="Drula E."/>
            <person name="Ayuso-Fernandez I."/>
            <person name="Pacheco R."/>
            <person name="Padilla G."/>
            <person name="Ferreira P."/>
            <person name="Barriuso J."/>
            <person name="Kellner H."/>
            <person name="Castanera R."/>
            <person name="Alfaro M."/>
            <person name="Ramirez L."/>
            <person name="Pisabarro A.G."/>
            <person name="Kuo A."/>
            <person name="Tritt A."/>
            <person name="Lipzen A."/>
            <person name="He G."/>
            <person name="Yan M."/>
            <person name="Ng V."/>
            <person name="Cullen D."/>
            <person name="Martin F."/>
            <person name="Rosso M.-N."/>
            <person name="Henrissat B."/>
            <person name="Hibbett D."/>
            <person name="Martinez A.T."/>
            <person name="Grigoriev I.V."/>
        </authorList>
    </citation>
    <scope>NUCLEOTIDE SEQUENCE</scope>
    <source>
        <strain evidence="15">CBS 247.69</strain>
    </source>
</reference>
<dbReference type="AlphaFoldDB" id="A0A9P6CEG6"/>
<evidence type="ECO:0000256" key="4">
    <source>
        <dbReference type="ARBA" id="ARBA00022685"/>
    </source>
</evidence>